<keyword evidence="5" id="KW-0808">Transferase</keyword>
<evidence type="ECO:0000313" key="14">
    <source>
        <dbReference type="EMBL" id="OLF47923.1"/>
    </source>
</evidence>
<keyword evidence="3" id="KW-0963">Cytoplasm</keyword>
<dbReference type="PROSITE" id="PS51372">
    <property type="entry name" value="PRD_2"/>
    <property type="match status" value="1"/>
</dbReference>
<name>A0A1Q8E819_9STRE</name>
<evidence type="ECO:0000256" key="7">
    <source>
        <dbReference type="ARBA" id="ARBA00022777"/>
    </source>
</evidence>
<dbReference type="EMBL" id="MSJM01000004">
    <property type="protein sequence ID" value="OLF47923.1"/>
    <property type="molecule type" value="Genomic_DNA"/>
</dbReference>
<feature type="domain" description="PRD" evidence="13">
    <location>
        <begin position="280"/>
        <end position="388"/>
    </location>
</feature>
<dbReference type="InterPro" id="IPR016152">
    <property type="entry name" value="PTrfase/Anion_transptr"/>
</dbReference>
<organism evidence="14 15">
    <name type="scientific">Streptococcus cuniculi</name>
    <dbReference type="NCBI Taxonomy" id="1432788"/>
    <lineage>
        <taxon>Bacteria</taxon>
        <taxon>Bacillati</taxon>
        <taxon>Bacillota</taxon>
        <taxon>Bacilli</taxon>
        <taxon>Lactobacillales</taxon>
        <taxon>Streptococcaceae</taxon>
        <taxon>Streptococcus</taxon>
    </lineage>
</organism>
<evidence type="ECO:0000256" key="1">
    <source>
        <dbReference type="ARBA" id="ARBA00004496"/>
    </source>
</evidence>
<evidence type="ECO:0000256" key="9">
    <source>
        <dbReference type="ARBA" id="ARBA00041175"/>
    </source>
</evidence>
<dbReference type="PANTHER" id="PTHR36203:SF1">
    <property type="entry name" value="ASCORBATE-SPECIFIC PTS SYSTEM EIIA COMPONENT"/>
    <property type="match status" value="1"/>
</dbReference>
<accession>A0A1Q8E819</accession>
<proteinExistence type="predicted"/>
<evidence type="ECO:0000256" key="3">
    <source>
        <dbReference type="ARBA" id="ARBA00022490"/>
    </source>
</evidence>
<reference evidence="15" key="1">
    <citation type="submission" date="2016-12" db="EMBL/GenBank/DDBJ databases">
        <authorList>
            <person name="Gulvik C.A."/>
        </authorList>
    </citation>
    <scope>NUCLEOTIDE SEQUENCE [LARGE SCALE GENOMIC DNA]</scope>
    <source>
        <strain evidence="15">NED12-00049-6B</strain>
    </source>
</reference>
<dbReference type="SUPFAM" id="SSF63520">
    <property type="entry name" value="PTS-regulatory domain, PRD"/>
    <property type="match status" value="1"/>
</dbReference>
<evidence type="ECO:0000256" key="6">
    <source>
        <dbReference type="ARBA" id="ARBA00022683"/>
    </source>
</evidence>
<evidence type="ECO:0000256" key="8">
    <source>
        <dbReference type="ARBA" id="ARBA00037387"/>
    </source>
</evidence>
<evidence type="ECO:0000313" key="15">
    <source>
        <dbReference type="Proteomes" id="UP000186890"/>
    </source>
</evidence>
<dbReference type="Gene3D" id="1.10.1790.10">
    <property type="entry name" value="PRD domain"/>
    <property type="match status" value="1"/>
</dbReference>
<dbReference type="GO" id="GO:0016301">
    <property type="term" value="F:kinase activity"/>
    <property type="evidence" value="ECO:0007669"/>
    <property type="project" value="UniProtKB-KW"/>
</dbReference>
<evidence type="ECO:0000259" key="12">
    <source>
        <dbReference type="PROSITE" id="PS51099"/>
    </source>
</evidence>
<dbReference type="CDD" id="cd05568">
    <property type="entry name" value="PTS_IIB_bgl_like"/>
    <property type="match status" value="1"/>
</dbReference>
<evidence type="ECO:0000256" key="10">
    <source>
        <dbReference type="ARBA" id="ARBA00042072"/>
    </source>
</evidence>
<dbReference type="InterPro" id="IPR011608">
    <property type="entry name" value="PRD"/>
</dbReference>
<dbReference type="InterPro" id="IPR036095">
    <property type="entry name" value="PTS_EIIB-like_sf"/>
</dbReference>
<comment type="subcellular location">
    <subcellularLocation>
        <location evidence="1">Cytoplasm</location>
    </subcellularLocation>
</comment>
<dbReference type="PANTHER" id="PTHR36203">
    <property type="entry name" value="ASCORBATE-SPECIFIC PTS SYSTEM EIIA COMPONENT"/>
    <property type="match status" value="1"/>
</dbReference>
<dbReference type="SUPFAM" id="SSF55804">
    <property type="entry name" value="Phoshotransferase/anion transport protein"/>
    <property type="match status" value="1"/>
</dbReference>
<keyword evidence="7" id="KW-0418">Kinase</keyword>
<dbReference type="Proteomes" id="UP000186890">
    <property type="component" value="Unassembled WGS sequence"/>
</dbReference>
<comment type="caution">
    <text evidence="14">The sequence shown here is derived from an EMBL/GenBank/DDBJ whole genome shotgun (WGS) entry which is preliminary data.</text>
</comment>
<dbReference type="InterPro" id="IPR051351">
    <property type="entry name" value="Ascorbate-PTS_EIIA_comp"/>
</dbReference>
<dbReference type="InterPro" id="IPR036634">
    <property type="entry name" value="PRD_sf"/>
</dbReference>
<dbReference type="SUPFAM" id="SSF52794">
    <property type="entry name" value="PTS system IIB component-like"/>
    <property type="match status" value="1"/>
</dbReference>
<dbReference type="GO" id="GO:0008982">
    <property type="term" value="F:protein-N(PI)-phosphohistidine-sugar phosphotransferase activity"/>
    <property type="evidence" value="ECO:0007669"/>
    <property type="project" value="InterPro"/>
</dbReference>
<dbReference type="OrthoDB" id="369398at2"/>
<dbReference type="Pfam" id="PF00359">
    <property type="entry name" value="PTS_EIIA_2"/>
    <property type="match status" value="1"/>
</dbReference>
<dbReference type="Gene3D" id="3.40.50.2300">
    <property type="match status" value="1"/>
</dbReference>
<dbReference type="Gene3D" id="3.40.930.10">
    <property type="entry name" value="Mannitol-specific EII, Chain A"/>
    <property type="match status" value="1"/>
</dbReference>
<dbReference type="Gene3D" id="1.10.10.10">
    <property type="entry name" value="Winged helix-like DNA-binding domain superfamily/Winged helix DNA-binding domain"/>
    <property type="match status" value="1"/>
</dbReference>
<comment type="function">
    <text evidence="8">The phosphoenolpyruvate-dependent sugar phosphotransferase system (sugar PTS), a major carbohydrate active transport system, catalyzes the phosphorylation of incoming sugar substrates concomitantly with their translocation across the cell membrane. The enzyme II UlaABC PTS system is involved in ascorbate transport.</text>
</comment>
<dbReference type="GO" id="GO:0009401">
    <property type="term" value="P:phosphoenolpyruvate-dependent sugar phosphotransferase system"/>
    <property type="evidence" value="ECO:0007669"/>
    <property type="project" value="UniProtKB-KW"/>
</dbReference>
<dbReference type="RefSeq" id="WP_075104797.1">
    <property type="nucleotide sequence ID" value="NZ_MSJM01000004.1"/>
</dbReference>
<dbReference type="InterPro" id="IPR013011">
    <property type="entry name" value="PTS_EIIB_2"/>
</dbReference>
<dbReference type="Pfam" id="PF00874">
    <property type="entry name" value="PRD"/>
    <property type="match status" value="1"/>
</dbReference>
<gene>
    <name evidence="14" type="ORF">BU202_05540</name>
</gene>
<sequence>MFKAIEAKLIKSIVNQNGSAILLAKQLHLSMEDITNVIEQINTRCKLPLIYQQQEKIVINQDILEKHSRIVQVLSQLDDRVFDKTIRKKIILLILLMKNRYLPVEVFIDANQVSKNTVVADIRELKEEYAVKNIKISYSRRTGYFISGDELHLRSMLISAIMDILELNNSTLILYRTGLFDFTAIQSLRTKLEILEGKINISFTDDWIRKLPYTLFSVIERIKQFQVEVSEFYDLKGTKEFVTVKNLFWEYVFLKERDLLYLTFLVMSSNVIIATQYDSELECLLDRCTDQFIQAIEKNLAVQFIDSVKVKEDLIAHLRPATFRVKLGLHVINAVTEVFTEEYWYFYEAVVNHLHFLSPLFNQTPISKDEIVLIAMIVMGNLATTSESKSLFTAVVICKNGRAISHLLADVISDWFPNIHIAYVMSKRQFEDVKPEVDFVFTTIPVQTRIPTFMVQPFLSEDERQVLIKKVLDTIQQDPNLKAKEVISSITSFIPEESKNDILEALEEFFGQLGPPTFEKNSILSSVSQVSIVEEIEWRQIIHRSYEGIYSRGNVTKNYITKCQQSFYHSYTTQIISNEVLLPHSLPENGVLEPDVQIILLKKTVIAPNQQSYRMIIALAPGYENEHVSWLVELNKKLRISKKREEIFNAKTSQELFEKLK</sequence>
<dbReference type="PROSITE" id="PS51099">
    <property type="entry name" value="PTS_EIIB_TYPE_2"/>
    <property type="match status" value="1"/>
</dbReference>
<evidence type="ECO:0000259" key="13">
    <source>
        <dbReference type="PROSITE" id="PS51372"/>
    </source>
</evidence>
<evidence type="ECO:0000259" key="11">
    <source>
        <dbReference type="PROSITE" id="PS51094"/>
    </source>
</evidence>
<keyword evidence="15" id="KW-1185">Reference proteome</keyword>
<feature type="domain" description="PTS EIIB type-2" evidence="12">
    <location>
        <begin position="392"/>
        <end position="479"/>
    </location>
</feature>
<keyword evidence="2" id="KW-0813">Transport</keyword>
<dbReference type="GO" id="GO:0005737">
    <property type="term" value="C:cytoplasm"/>
    <property type="evidence" value="ECO:0007669"/>
    <property type="project" value="UniProtKB-SubCell"/>
</dbReference>
<protein>
    <recommendedName>
        <fullName evidence="9">Ascorbate-specific PTS system EIIA component</fullName>
    </recommendedName>
    <alternativeName>
        <fullName evidence="10">Ascorbate-specific phosphotransferase enzyme IIA component</fullName>
    </alternativeName>
</protein>
<dbReference type="InterPro" id="IPR036388">
    <property type="entry name" value="WH-like_DNA-bd_sf"/>
</dbReference>
<keyword evidence="6" id="KW-0598">Phosphotransferase system</keyword>
<keyword evidence="4" id="KW-0597">Phosphoprotein</keyword>
<dbReference type="GO" id="GO:0006355">
    <property type="term" value="P:regulation of DNA-templated transcription"/>
    <property type="evidence" value="ECO:0007669"/>
    <property type="project" value="InterPro"/>
</dbReference>
<evidence type="ECO:0000256" key="4">
    <source>
        <dbReference type="ARBA" id="ARBA00022553"/>
    </source>
</evidence>
<evidence type="ECO:0000256" key="5">
    <source>
        <dbReference type="ARBA" id="ARBA00022679"/>
    </source>
</evidence>
<evidence type="ECO:0000256" key="2">
    <source>
        <dbReference type="ARBA" id="ARBA00022448"/>
    </source>
</evidence>
<dbReference type="AlphaFoldDB" id="A0A1Q8E819"/>
<feature type="domain" description="PTS EIIA type-2" evidence="11">
    <location>
        <begin position="522"/>
        <end position="661"/>
    </location>
</feature>
<dbReference type="PROSITE" id="PS51094">
    <property type="entry name" value="PTS_EIIA_TYPE_2"/>
    <property type="match status" value="1"/>
</dbReference>
<dbReference type="InterPro" id="IPR002178">
    <property type="entry name" value="PTS_EIIA_type-2_dom"/>
</dbReference>